<evidence type="ECO:0000313" key="2">
    <source>
        <dbReference type="EMBL" id="KAK9309725.1"/>
    </source>
</evidence>
<dbReference type="AlphaFoldDB" id="A0AAW1AIK1"/>
<protein>
    <recommendedName>
        <fullName evidence="4">Secreted protein</fullName>
    </recommendedName>
</protein>
<keyword evidence="3" id="KW-1185">Reference proteome</keyword>
<keyword evidence="1" id="KW-0732">Signal</keyword>
<comment type="caution">
    <text evidence="2">The sequence shown here is derived from an EMBL/GenBank/DDBJ whole genome shotgun (WGS) entry which is preliminary data.</text>
</comment>
<gene>
    <name evidence="2" type="ORF">QLX08_000717</name>
</gene>
<sequence length="74" mass="8002">MRSVLLSLLLHQSVLSLAGSDAREVNSCQGNAFSRSNRAKEVVPPPPPLLLLLKDTRDRPVYGAICETGEGDQN</sequence>
<feature type="signal peptide" evidence="1">
    <location>
        <begin position="1"/>
        <end position="16"/>
    </location>
</feature>
<name>A0AAW1AIK1_9HYME</name>
<evidence type="ECO:0000256" key="1">
    <source>
        <dbReference type="SAM" id="SignalP"/>
    </source>
</evidence>
<evidence type="ECO:0008006" key="4">
    <source>
        <dbReference type="Google" id="ProtNLM"/>
    </source>
</evidence>
<dbReference type="EMBL" id="JAWNGG020000009">
    <property type="protein sequence ID" value="KAK9309725.1"/>
    <property type="molecule type" value="Genomic_DNA"/>
</dbReference>
<reference evidence="2 3" key="1">
    <citation type="submission" date="2024-05" db="EMBL/GenBank/DDBJ databases">
        <title>The nuclear and mitochondrial genome assemblies of Tetragonisca angustula (Apidae: Meliponini), a tiny yet remarkable pollinator in the Neotropics.</title>
        <authorList>
            <person name="Ferrari R."/>
            <person name="Ricardo P.C."/>
            <person name="Dias F.C."/>
            <person name="Araujo N.S."/>
            <person name="Soares D.O."/>
            <person name="Zhou Q.-S."/>
            <person name="Zhu C.-D."/>
            <person name="Coutinho L."/>
            <person name="Airas M.C."/>
            <person name="Batista T.M."/>
        </authorList>
    </citation>
    <scope>NUCLEOTIDE SEQUENCE [LARGE SCALE GENOMIC DNA]</scope>
    <source>
        <strain evidence="2">ASF017062</strain>
        <tissue evidence="2">Abdomen</tissue>
    </source>
</reference>
<feature type="chain" id="PRO_5043418611" description="Secreted protein" evidence="1">
    <location>
        <begin position="17"/>
        <end position="74"/>
    </location>
</feature>
<proteinExistence type="predicted"/>
<dbReference type="Proteomes" id="UP001432146">
    <property type="component" value="Unassembled WGS sequence"/>
</dbReference>
<organism evidence="2 3">
    <name type="scientific">Tetragonisca angustula</name>
    <dbReference type="NCBI Taxonomy" id="166442"/>
    <lineage>
        <taxon>Eukaryota</taxon>
        <taxon>Metazoa</taxon>
        <taxon>Ecdysozoa</taxon>
        <taxon>Arthropoda</taxon>
        <taxon>Hexapoda</taxon>
        <taxon>Insecta</taxon>
        <taxon>Pterygota</taxon>
        <taxon>Neoptera</taxon>
        <taxon>Endopterygota</taxon>
        <taxon>Hymenoptera</taxon>
        <taxon>Apocrita</taxon>
        <taxon>Aculeata</taxon>
        <taxon>Apoidea</taxon>
        <taxon>Anthophila</taxon>
        <taxon>Apidae</taxon>
        <taxon>Tetragonisca</taxon>
    </lineage>
</organism>
<accession>A0AAW1AIK1</accession>
<evidence type="ECO:0000313" key="3">
    <source>
        <dbReference type="Proteomes" id="UP001432146"/>
    </source>
</evidence>